<comment type="caution">
    <text evidence="1">The sequence shown here is derived from an EMBL/GenBank/DDBJ whole genome shotgun (WGS) entry which is preliminary data.</text>
</comment>
<evidence type="ECO:0000313" key="2">
    <source>
        <dbReference type="Proteomes" id="UP000292958"/>
    </source>
</evidence>
<organism evidence="1 2">
    <name type="scientific">Edaphobacter modestus</name>
    <dbReference type="NCBI Taxonomy" id="388466"/>
    <lineage>
        <taxon>Bacteria</taxon>
        <taxon>Pseudomonadati</taxon>
        <taxon>Acidobacteriota</taxon>
        <taxon>Terriglobia</taxon>
        <taxon>Terriglobales</taxon>
        <taxon>Acidobacteriaceae</taxon>
        <taxon>Edaphobacter</taxon>
    </lineage>
</organism>
<keyword evidence="2" id="KW-1185">Reference proteome</keyword>
<gene>
    <name evidence="1" type="ORF">BDD14_3366</name>
</gene>
<dbReference type="Proteomes" id="UP000292958">
    <property type="component" value="Unassembled WGS sequence"/>
</dbReference>
<accession>A0A4Q7YXL1</accession>
<dbReference type="OrthoDB" id="122002at2"/>
<proteinExistence type="predicted"/>
<dbReference type="RefSeq" id="WP_130419680.1">
    <property type="nucleotide sequence ID" value="NZ_SHKW01000001.1"/>
</dbReference>
<dbReference type="EMBL" id="SHKW01000001">
    <property type="protein sequence ID" value="RZU41829.1"/>
    <property type="molecule type" value="Genomic_DNA"/>
</dbReference>
<reference evidence="1 2" key="1">
    <citation type="submission" date="2019-02" db="EMBL/GenBank/DDBJ databases">
        <title>Genomic Encyclopedia of Archaeal and Bacterial Type Strains, Phase II (KMG-II): from individual species to whole genera.</title>
        <authorList>
            <person name="Goeker M."/>
        </authorList>
    </citation>
    <scope>NUCLEOTIDE SEQUENCE [LARGE SCALE GENOMIC DNA]</scope>
    <source>
        <strain evidence="1 2">DSM 18101</strain>
    </source>
</reference>
<sequence length="143" mass="14771">MTQTARSPIALRRAADALFSSAGARSVMLRIPAPAIPGDPAEQLGLATPQFQDIQLSPVVFRNAATQSAEGKALRRDLIVSASAVESLTGSAKFASADALFASAFGVLVDDALLTITAATELEAGGAVYAYRLALREAIQNAP</sequence>
<dbReference type="AlphaFoldDB" id="A0A4Q7YXL1"/>
<name>A0A4Q7YXL1_9BACT</name>
<protein>
    <submittedName>
        <fullName evidence="1">Uncharacterized protein</fullName>
    </submittedName>
</protein>
<evidence type="ECO:0000313" key="1">
    <source>
        <dbReference type="EMBL" id="RZU41829.1"/>
    </source>
</evidence>